<dbReference type="PRINTS" id="PR00455">
    <property type="entry name" value="HTHTETR"/>
</dbReference>
<accession>A0AAE9I4Q6</accession>
<dbReference type="InterPro" id="IPR009057">
    <property type="entry name" value="Homeodomain-like_sf"/>
</dbReference>
<dbReference type="Pfam" id="PF21351">
    <property type="entry name" value="TetR_C_41"/>
    <property type="match status" value="1"/>
</dbReference>
<organism evidence="8 10">
    <name type="scientific">Cupriavidus campinensis</name>
    <dbReference type="NCBI Taxonomy" id="151783"/>
    <lineage>
        <taxon>Bacteria</taxon>
        <taxon>Pseudomonadati</taxon>
        <taxon>Pseudomonadota</taxon>
        <taxon>Betaproteobacteria</taxon>
        <taxon>Burkholderiales</taxon>
        <taxon>Burkholderiaceae</taxon>
        <taxon>Cupriavidus</taxon>
    </lineage>
</organism>
<dbReference type="GO" id="GO:0003700">
    <property type="term" value="F:DNA-binding transcription factor activity"/>
    <property type="evidence" value="ECO:0007669"/>
    <property type="project" value="TreeGrafter"/>
</dbReference>
<dbReference type="PANTHER" id="PTHR30055:SF234">
    <property type="entry name" value="HTH-TYPE TRANSCRIPTIONAL REGULATOR BETI"/>
    <property type="match status" value="1"/>
</dbReference>
<feature type="DNA-binding region" description="H-T-H motif" evidence="5">
    <location>
        <begin position="37"/>
        <end position="56"/>
    </location>
</feature>
<feature type="domain" description="HTH tetR-type" evidence="6">
    <location>
        <begin position="14"/>
        <end position="74"/>
    </location>
</feature>
<evidence type="ECO:0000256" key="2">
    <source>
        <dbReference type="ARBA" id="ARBA00023015"/>
    </source>
</evidence>
<dbReference type="InterPro" id="IPR050109">
    <property type="entry name" value="HTH-type_TetR-like_transc_reg"/>
</dbReference>
<dbReference type="AlphaFoldDB" id="A0AAE9I4Q6"/>
<dbReference type="FunFam" id="1.10.10.60:FF:000141">
    <property type="entry name" value="TetR family transcriptional regulator"/>
    <property type="match status" value="1"/>
</dbReference>
<dbReference type="EMBL" id="CP097331">
    <property type="protein sequence ID" value="URF06395.1"/>
    <property type="molecule type" value="Genomic_DNA"/>
</dbReference>
<sequence length="197" mass="20482">MQSKKTRSNQERTEATRTALLSAARKLFVEKGYAATSTPEIAAAADITRGALYHHFADKQDLFRAILEDEARAVAGEIEQAAPDALPVRAALIAGSEAYLAAMTVPGRTRLLLIDGPAVLGTEAMFALDAAHAGRTLREGLAMAVGHGLPNGTPVDALAALLSAAFDRTALAIASGADADAFRAAMIGMIERTVAPS</sequence>
<keyword evidence="1" id="KW-0678">Repressor</keyword>
<protein>
    <submittedName>
        <fullName evidence="8">TetR/AcrR family transcriptional regulator</fullName>
    </submittedName>
</protein>
<dbReference type="InterPro" id="IPR023772">
    <property type="entry name" value="DNA-bd_HTH_TetR-type_CS"/>
</dbReference>
<evidence type="ECO:0000313" key="9">
    <source>
        <dbReference type="Proteomes" id="UP000318943"/>
    </source>
</evidence>
<dbReference type="KEGG" id="ccam:M5D45_25140"/>
<evidence type="ECO:0000256" key="5">
    <source>
        <dbReference type="PROSITE-ProRule" id="PRU00335"/>
    </source>
</evidence>
<evidence type="ECO:0000256" key="1">
    <source>
        <dbReference type="ARBA" id="ARBA00022491"/>
    </source>
</evidence>
<dbReference type="GO" id="GO:0000976">
    <property type="term" value="F:transcription cis-regulatory region binding"/>
    <property type="evidence" value="ECO:0007669"/>
    <property type="project" value="TreeGrafter"/>
</dbReference>
<proteinExistence type="predicted"/>
<reference evidence="8" key="3">
    <citation type="submission" date="2022-05" db="EMBL/GenBank/DDBJ databases">
        <authorList>
            <person name="Kunte H.-J."/>
        </authorList>
    </citation>
    <scope>NUCLEOTIDE SEQUENCE</scope>
    <source>
        <strain evidence="8">G5</strain>
    </source>
</reference>
<evidence type="ECO:0000313" key="8">
    <source>
        <dbReference type="EMBL" id="URF06395.1"/>
    </source>
</evidence>
<dbReference type="Gene3D" id="1.10.357.10">
    <property type="entry name" value="Tetracycline Repressor, domain 2"/>
    <property type="match status" value="1"/>
</dbReference>
<keyword evidence="2" id="KW-0805">Transcription regulation</keyword>
<dbReference type="SUPFAM" id="SSF46689">
    <property type="entry name" value="Homeodomain-like"/>
    <property type="match status" value="1"/>
</dbReference>
<dbReference type="InterPro" id="IPR049484">
    <property type="entry name" value="Rv0078-like_C"/>
</dbReference>
<dbReference type="Proteomes" id="UP001056132">
    <property type="component" value="Chromosome 2"/>
</dbReference>
<dbReference type="Proteomes" id="UP000318943">
    <property type="component" value="Unassembled WGS sequence"/>
</dbReference>
<dbReference type="PROSITE" id="PS50977">
    <property type="entry name" value="HTH_TETR_2"/>
    <property type="match status" value="1"/>
</dbReference>
<reference evidence="8" key="2">
    <citation type="journal article" date="2022" name="Microbiol. Resour. Announc.">
        <title>Genome Sequence of Cupriavidus campinensis Strain G5, a Member of a Bacterial Consortium Capable of Polyethylene Degradation.</title>
        <authorList>
            <person name="Schneider B."/>
            <person name="Pfeiffer F."/>
            <person name="Dyall-Smith M."/>
            <person name="Kunte H.J."/>
        </authorList>
    </citation>
    <scope>NUCLEOTIDE SEQUENCE</scope>
    <source>
        <strain evidence="8">G5</strain>
    </source>
</reference>
<evidence type="ECO:0000256" key="3">
    <source>
        <dbReference type="ARBA" id="ARBA00023125"/>
    </source>
</evidence>
<reference evidence="7 9" key="1">
    <citation type="submission" date="2019-05" db="EMBL/GenBank/DDBJ databases">
        <title>Whole genome sequence analysis of Cupriavidus campinensis S14E4C strain.</title>
        <authorList>
            <person name="Abbaszade G."/>
            <person name="Szabo A."/>
            <person name="Toumi M."/>
            <person name="Toth E."/>
        </authorList>
    </citation>
    <scope>NUCLEOTIDE SEQUENCE [LARGE SCALE GENOMIC DNA]</scope>
    <source>
        <strain evidence="7 9">S14E4C</strain>
    </source>
</reference>
<dbReference type="PANTHER" id="PTHR30055">
    <property type="entry name" value="HTH-TYPE TRANSCRIPTIONAL REGULATOR RUTR"/>
    <property type="match status" value="1"/>
</dbReference>
<keyword evidence="4" id="KW-0804">Transcription</keyword>
<name>A0AAE9I4Q6_9BURK</name>
<evidence type="ECO:0000259" key="6">
    <source>
        <dbReference type="PROSITE" id="PS50977"/>
    </source>
</evidence>
<dbReference type="InterPro" id="IPR001647">
    <property type="entry name" value="HTH_TetR"/>
</dbReference>
<evidence type="ECO:0000313" key="10">
    <source>
        <dbReference type="Proteomes" id="UP001056132"/>
    </source>
</evidence>
<keyword evidence="3 5" id="KW-0238">DNA-binding</keyword>
<evidence type="ECO:0000313" key="7">
    <source>
        <dbReference type="EMBL" id="TSP09235.1"/>
    </source>
</evidence>
<dbReference type="RefSeq" id="WP_144203535.1">
    <property type="nucleotide sequence ID" value="NZ_CAJPVH010000106.1"/>
</dbReference>
<evidence type="ECO:0000256" key="4">
    <source>
        <dbReference type="ARBA" id="ARBA00023163"/>
    </source>
</evidence>
<dbReference type="PROSITE" id="PS01081">
    <property type="entry name" value="HTH_TETR_1"/>
    <property type="match status" value="1"/>
</dbReference>
<keyword evidence="9" id="KW-1185">Reference proteome</keyword>
<gene>
    <name evidence="7" type="ORF">FGG12_28775</name>
    <name evidence="8" type="ORF">M5D45_25140</name>
</gene>
<dbReference type="Pfam" id="PF00440">
    <property type="entry name" value="TetR_N"/>
    <property type="match status" value="1"/>
</dbReference>
<dbReference type="EMBL" id="VCIZ01000032">
    <property type="protein sequence ID" value="TSP09235.1"/>
    <property type="molecule type" value="Genomic_DNA"/>
</dbReference>